<keyword evidence="5 6" id="KW-0472">Membrane</keyword>
<evidence type="ECO:0000256" key="6">
    <source>
        <dbReference type="SAM" id="Phobius"/>
    </source>
</evidence>
<gene>
    <name evidence="8" type="ORF">ECRASSUSDP1_LOCUS4780</name>
</gene>
<dbReference type="InterPro" id="IPR005829">
    <property type="entry name" value="Sugar_transporter_CS"/>
</dbReference>
<evidence type="ECO:0000256" key="2">
    <source>
        <dbReference type="ARBA" id="ARBA00022448"/>
    </source>
</evidence>
<feature type="transmembrane region" description="Helical" evidence="6">
    <location>
        <begin position="185"/>
        <end position="204"/>
    </location>
</feature>
<comment type="caution">
    <text evidence="8">The sequence shown here is derived from an EMBL/GenBank/DDBJ whole genome shotgun (WGS) entry which is preliminary data.</text>
</comment>
<dbReference type="SUPFAM" id="SSF103473">
    <property type="entry name" value="MFS general substrate transporter"/>
    <property type="match status" value="1"/>
</dbReference>
<evidence type="ECO:0000256" key="4">
    <source>
        <dbReference type="ARBA" id="ARBA00022989"/>
    </source>
</evidence>
<proteinExistence type="predicted"/>
<keyword evidence="3 6" id="KW-0812">Transmembrane</keyword>
<feature type="transmembrane region" description="Helical" evidence="6">
    <location>
        <begin position="408"/>
        <end position="430"/>
    </location>
</feature>
<evidence type="ECO:0000259" key="7">
    <source>
        <dbReference type="PROSITE" id="PS50850"/>
    </source>
</evidence>
<dbReference type="GO" id="GO:0016020">
    <property type="term" value="C:membrane"/>
    <property type="evidence" value="ECO:0007669"/>
    <property type="project" value="UniProtKB-SubCell"/>
</dbReference>
<comment type="subcellular location">
    <subcellularLocation>
        <location evidence="1">Membrane</location>
        <topology evidence="1">Multi-pass membrane protein</topology>
    </subcellularLocation>
</comment>
<dbReference type="GO" id="GO:0015149">
    <property type="term" value="F:hexose transmembrane transporter activity"/>
    <property type="evidence" value="ECO:0007669"/>
    <property type="project" value="TreeGrafter"/>
</dbReference>
<feature type="domain" description="Major facilitator superfamily (MFS) profile" evidence="7">
    <location>
        <begin position="10"/>
        <end position="470"/>
    </location>
</feature>
<dbReference type="Pfam" id="PF00083">
    <property type="entry name" value="Sugar_tr"/>
    <property type="match status" value="1"/>
</dbReference>
<feature type="transmembrane region" description="Helical" evidence="6">
    <location>
        <begin position="275"/>
        <end position="295"/>
    </location>
</feature>
<dbReference type="Gene3D" id="1.20.1250.20">
    <property type="entry name" value="MFS general substrate transporter like domains"/>
    <property type="match status" value="1"/>
</dbReference>
<keyword evidence="9" id="KW-1185">Reference proteome</keyword>
<dbReference type="PANTHER" id="PTHR23503:SF8">
    <property type="entry name" value="FACILITATED GLUCOSE TRANSPORTER PROTEIN 1"/>
    <property type="match status" value="1"/>
</dbReference>
<organism evidence="8 9">
    <name type="scientific">Euplotes crassus</name>
    <dbReference type="NCBI Taxonomy" id="5936"/>
    <lineage>
        <taxon>Eukaryota</taxon>
        <taxon>Sar</taxon>
        <taxon>Alveolata</taxon>
        <taxon>Ciliophora</taxon>
        <taxon>Intramacronucleata</taxon>
        <taxon>Spirotrichea</taxon>
        <taxon>Hypotrichia</taxon>
        <taxon>Euplotida</taxon>
        <taxon>Euplotidae</taxon>
        <taxon>Moneuplotes</taxon>
    </lineage>
</organism>
<dbReference type="PROSITE" id="PS50850">
    <property type="entry name" value="MFS"/>
    <property type="match status" value="1"/>
</dbReference>
<dbReference type="Proteomes" id="UP001295684">
    <property type="component" value="Unassembled WGS sequence"/>
</dbReference>
<feature type="transmembrane region" description="Helical" evidence="6">
    <location>
        <begin position="103"/>
        <end position="123"/>
    </location>
</feature>
<feature type="transmembrane region" description="Helical" evidence="6">
    <location>
        <begin position="79"/>
        <end position="97"/>
    </location>
</feature>
<feature type="transmembrane region" description="Helical" evidence="6">
    <location>
        <begin position="334"/>
        <end position="352"/>
    </location>
</feature>
<evidence type="ECO:0000313" key="8">
    <source>
        <dbReference type="EMBL" id="CAI2363444.1"/>
    </source>
</evidence>
<keyword evidence="2" id="KW-0813">Transport</keyword>
<evidence type="ECO:0000313" key="9">
    <source>
        <dbReference type="Proteomes" id="UP001295684"/>
    </source>
</evidence>
<reference evidence="8" key="1">
    <citation type="submission" date="2023-07" db="EMBL/GenBank/DDBJ databases">
        <authorList>
            <consortium name="AG Swart"/>
            <person name="Singh M."/>
            <person name="Singh A."/>
            <person name="Seah K."/>
            <person name="Emmerich C."/>
        </authorList>
    </citation>
    <scope>NUCLEOTIDE SEQUENCE</scope>
    <source>
        <strain evidence="8">DP1</strain>
    </source>
</reference>
<dbReference type="InterPro" id="IPR036259">
    <property type="entry name" value="MFS_trans_sf"/>
</dbReference>
<name>A0AAD1UAT6_EUPCR</name>
<evidence type="ECO:0000256" key="1">
    <source>
        <dbReference type="ARBA" id="ARBA00004141"/>
    </source>
</evidence>
<feature type="transmembrane region" description="Helical" evidence="6">
    <location>
        <begin position="372"/>
        <end position="396"/>
    </location>
</feature>
<evidence type="ECO:0000256" key="5">
    <source>
        <dbReference type="ARBA" id="ARBA00023136"/>
    </source>
</evidence>
<dbReference type="InterPro" id="IPR045263">
    <property type="entry name" value="GLUT"/>
</dbReference>
<dbReference type="InterPro" id="IPR005828">
    <property type="entry name" value="MFS_sugar_transport-like"/>
</dbReference>
<protein>
    <recommendedName>
        <fullName evidence="7">Major facilitator superfamily (MFS) profile domain-containing protein</fullName>
    </recommendedName>
</protein>
<dbReference type="PROSITE" id="PS00217">
    <property type="entry name" value="SUGAR_TRANSPORT_2"/>
    <property type="match status" value="1"/>
</dbReference>
<feature type="transmembrane region" description="Helical" evidence="6">
    <location>
        <begin position="48"/>
        <end position="72"/>
    </location>
</feature>
<feature type="transmembrane region" description="Helical" evidence="6">
    <location>
        <begin position="445"/>
        <end position="466"/>
    </location>
</feature>
<dbReference type="EMBL" id="CAMPGE010004595">
    <property type="protein sequence ID" value="CAI2363444.1"/>
    <property type="molecule type" value="Genomic_DNA"/>
</dbReference>
<keyword evidence="4 6" id="KW-1133">Transmembrane helix</keyword>
<feature type="transmembrane region" description="Helical" evidence="6">
    <location>
        <begin position="307"/>
        <end position="327"/>
    </location>
</feature>
<accession>A0AAD1UAT6</accession>
<feature type="transmembrane region" description="Helical" evidence="6">
    <location>
        <begin position="135"/>
        <end position="154"/>
    </location>
</feature>
<evidence type="ECO:0000256" key="3">
    <source>
        <dbReference type="ARBA" id="ARBA00022692"/>
    </source>
</evidence>
<dbReference type="InterPro" id="IPR020846">
    <property type="entry name" value="MFS_dom"/>
</dbReference>
<sequence>MYSRGYLVCWALVITMGNFELGYANNIINVLWDFTPCIFGFPPTRRRWINTGANIIFPLSACIGGGIAWVFARYGKRKALILSASISILGGSIKMIRAYPAYLLGRGIMGLAFGITNSISPMFVSEISPPKMRGILMCFIALWVNIGLLTPMFLNLKLPVFIKPFSRTPGYCNPLIGQHIIWREMFAPPIIFAFIQLICLLFIFKKENPIYEEYLISKSDSYDTSGDFGGEESFQDEEFSTNIQQATISPPTRMEKDTWKVLCRRRGKRKLMAGIILRSIIQLSGTYIVLNFAFTLRINPNSTHWNLRLLIAVLGIFLVPVSMILLTYCKRKKLLLIGFLISCLCLTVLFQASLQVSYTDYGVPMFSGIPNILSTIFVLIFAVNFRITLASTFYVYCAEVLTDKGMAMATLAHWLINGIVLLLPTIAFRISDLAGTYIRFHESNALFFFIFGGFCIASFFLITIALKETFGKTRAQISEAFGKNNYHSFKSVIPS</sequence>
<dbReference type="PANTHER" id="PTHR23503">
    <property type="entry name" value="SOLUTE CARRIER FAMILY 2"/>
    <property type="match status" value="1"/>
</dbReference>
<dbReference type="AlphaFoldDB" id="A0AAD1UAT6"/>